<dbReference type="GO" id="GO:0015891">
    <property type="term" value="P:siderophore transport"/>
    <property type="evidence" value="ECO:0007669"/>
    <property type="project" value="InterPro"/>
</dbReference>
<dbReference type="GO" id="GO:0031992">
    <property type="term" value="F:energy transducer activity"/>
    <property type="evidence" value="ECO:0007669"/>
    <property type="project" value="InterPro"/>
</dbReference>
<name>A0A5Q0QE39_9SPHI</name>
<feature type="transmembrane region" description="Helical" evidence="1">
    <location>
        <begin position="96"/>
        <end position="116"/>
    </location>
</feature>
<feature type="transmembrane region" description="Helical" evidence="1">
    <location>
        <begin position="33"/>
        <end position="51"/>
    </location>
</feature>
<keyword evidence="1" id="KW-0812">Transmembrane</keyword>
<keyword evidence="4" id="KW-1185">Reference proteome</keyword>
<dbReference type="KEGG" id="sphe:GFH32_03370"/>
<evidence type="ECO:0000256" key="1">
    <source>
        <dbReference type="SAM" id="Phobius"/>
    </source>
</evidence>
<dbReference type="PANTHER" id="PTHR33446:SF2">
    <property type="entry name" value="PROTEIN TONB"/>
    <property type="match status" value="1"/>
</dbReference>
<sequence>MLYLIISNVALLLFFSIYWFGTRKLTFFHWNRCYLICSLVVAYCIPLGLYLKLPTSELMHFKLPEIIVGLSPVSATSNAQSAEVTGNFSLPSWSTIYWIGVCLFAIWLIIRLIRLLQLIQQGNGKQSFSFFGKIVINNELRDDEYNQVYLHEEEHRKQGHSFDIMLIELFRVFNWFNPVYQLLIKELKFLHECIVDEKHAENKVSYAELLLAQAMDTQRTVLQHEFSNHSLLKNRIMMLFKEKTDYKFKATYLLALPASLLLLMLVVNCRQAEKETKTVETEVAKPKTEEIVLEDVPDNEPFQGELVEKAEILAEYPGGFNNFRSFVQENYTYPQAAIDAGVKGKVEASFIIGSDGKISNIKIIEDLKHGTGEALIAAIKKAEDWKPAIRNGQKVATKYTIPLRLDLTQM</sequence>
<keyword evidence="1" id="KW-0472">Membrane</keyword>
<dbReference type="EMBL" id="CP045652">
    <property type="protein sequence ID" value="QGA25420.1"/>
    <property type="molecule type" value="Genomic_DNA"/>
</dbReference>
<dbReference type="GO" id="GO:0055085">
    <property type="term" value="P:transmembrane transport"/>
    <property type="evidence" value="ECO:0007669"/>
    <property type="project" value="InterPro"/>
</dbReference>
<reference evidence="3 4" key="1">
    <citation type="submission" date="2019-10" db="EMBL/GenBank/DDBJ databases">
        <authorList>
            <person name="Dong K."/>
        </authorList>
    </citation>
    <scope>NUCLEOTIDE SEQUENCE [LARGE SCALE GENOMIC DNA]</scope>
    <source>
        <strain evidence="4">dk4302</strain>
    </source>
</reference>
<dbReference type="Gene3D" id="3.30.1150.10">
    <property type="match status" value="1"/>
</dbReference>
<dbReference type="Pfam" id="PF03544">
    <property type="entry name" value="TonB_C"/>
    <property type="match status" value="1"/>
</dbReference>
<feature type="transmembrane region" description="Helical" evidence="1">
    <location>
        <begin position="6"/>
        <end position="21"/>
    </location>
</feature>
<dbReference type="InterPro" id="IPR051045">
    <property type="entry name" value="TonB-dependent_transducer"/>
</dbReference>
<evidence type="ECO:0000259" key="2">
    <source>
        <dbReference type="PROSITE" id="PS52015"/>
    </source>
</evidence>
<dbReference type="InterPro" id="IPR003538">
    <property type="entry name" value="TonB"/>
</dbReference>
<dbReference type="InterPro" id="IPR037682">
    <property type="entry name" value="TonB_C"/>
</dbReference>
<dbReference type="Proteomes" id="UP000326921">
    <property type="component" value="Chromosome"/>
</dbReference>
<evidence type="ECO:0000313" key="3">
    <source>
        <dbReference type="EMBL" id="QGA25420.1"/>
    </source>
</evidence>
<keyword evidence="1" id="KW-1133">Transmembrane helix</keyword>
<gene>
    <name evidence="3" type="ORF">GFH32_03370</name>
</gene>
<feature type="transmembrane region" description="Helical" evidence="1">
    <location>
        <begin position="250"/>
        <end position="267"/>
    </location>
</feature>
<proteinExistence type="predicted"/>
<evidence type="ECO:0000313" key="4">
    <source>
        <dbReference type="Proteomes" id="UP000326921"/>
    </source>
</evidence>
<dbReference type="GO" id="GO:0098797">
    <property type="term" value="C:plasma membrane protein complex"/>
    <property type="evidence" value="ECO:0007669"/>
    <property type="project" value="TreeGrafter"/>
</dbReference>
<dbReference type="PRINTS" id="PR01374">
    <property type="entry name" value="TONBPROTEIN"/>
</dbReference>
<dbReference type="PANTHER" id="PTHR33446">
    <property type="entry name" value="PROTEIN TONB-RELATED"/>
    <property type="match status" value="1"/>
</dbReference>
<dbReference type="SUPFAM" id="SSF74653">
    <property type="entry name" value="TolA/TonB C-terminal domain"/>
    <property type="match status" value="1"/>
</dbReference>
<dbReference type="PROSITE" id="PS52015">
    <property type="entry name" value="TONB_CTD"/>
    <property type="match status" value="1"/>
</dbReference>
<feature type="domain" description="TonB C-terminal" evidence="2">
    <location>
        <begin position="318"/>
        <end position="410"/>
    </location>
</feature>
<dbReference type="GO" id="GO:0030288">
    <property type="term" value="C:outer membrane-bounded periplasmic space"/>
    <property type="evidence" value="ECO:0007669"/>
    <property type="project" value="InterPro"/>
</dbReference>
<dbReference type="AlphaFoldDB" id="A0A5Q0QE39"/>
<protein>
    <recommendedName>
        <fullName evidence="2">TonB C-terminal domain-containing protein</fullName>
    </recommendedName>
</protein>
<organism evidence="3 4">
    <name type="scientific">Sphingobacterium zhuxiongii</name>
    <dbReference type="NCBI Taxonomy" id="2662364"/>
    <lineage>
        <taxon>Bacteria</taxon>
        <taxon>Pseudomonadati</taxon>
        <taxon>Bacteroidota</taxon>
        <taxon>Sphingobacteriia</taxon>
        <taxon>Sphingobacteriales</taxon>
        <taxon>Sphingobacteriaceae</taxon>
        <taxon>Sphingobacterium</taxon>
    </lineage>
</organism>
<accession>A0A5Q0QE39</accession>